<evidence type="ECO:0000256" key="22">
    <source>
        <dbReference type="RuleBase" id="RU000363"/>
    </source>
</evidence>
<comment type="catalytic activity">
    <reaction evidence="15">
        <text>resolvin D2 + NAD(+) = 7-oxoresolvin D2 + NADH + H(+)</text>
        <dbReference type="Rhea" id="RHEA:53584"/>
        <dbReference type="ChEBI" id="CHEBI:15378"/>
        <dbReference type="ChEBI" id="CHEBI:57540"/>
        <dbReference type="ChEBI" id="CHEBI:57945"/>
        <dbReference type="ChEBI" id="CHEBI:133367"/>
        <dbReference type="ChEBI" id="CHEBI:137497"/>
    </reaction>
    <physiologicalReaction direction="left-to-right" evidence="15">
        <dbReference type="Rhea" id="RHEA:53585"/>
    </physiologicalReaction>
</comment>
<evidence type="ECO:0000256" key="5">
    <source>
        <dbReference type="ARBA" id="ARBA00040276"/>
    </source>
</evidence>
<evidence type="ECO:0000256" key="2">
    <source>
        <dbReference type="ARBA" id="ARBA00023002"/>
    </source>
</evidence>
<evidence type="ECO:0000313" key="24">
    <source>
        <dbReference type="Proteomes" id="UP000053240"/>
    </source>
</evidence>
<comment type="catalytic activity">
    <reaction evidence="10">
        <text>resolvin D1 + NAD(+) = 8-oxoresolvin D1 + NADH + H(+)</text>
        <dbReference type="Rhea" id="RHEA:50124"/>
        <dbReference type="ChEBI" id="CHEBI:15378"/>
        <dbReference type="ChEBI" id="CHEBI:57540"/>
        <dbReference type="ChEBI" id="CHEBI:57945"/>
        <dbReference type="ChEBI" id="CHEBI:132079"/>
        <dbReference type="ChEBI" id="CHEBI:132080"/>
    </reaction>
    <physiologicalReaction direction="left-to-right" evidence="10">
        <dbReference type="Rhea" id="RHEA:50125"/>
    </physiologicalReaction>
</comment>
<evidence type="ECO:0000256" key="3">
    <source>
        <dbReference type="ARBA" id="ARBA00038968"/>
    </source>
</evidence>
<evidence type="ECO:0000256" key="15">
    <source>
        <dbReference type="ARBA" id="ARBA00048393"/>
    </source>
</evidence>
<dbReference type="EC" id="1.1.1.232" evidence="4"/>
<evidence type="ECO:0000256" key="12">
    <source>
        <dbReference type="ARBA" id="ARBA00048140"/>
    </source>
</evidence>
<gene>
    <name evidence="23" type="ORF">RR48_04818</name>
</gene>
<keyword evidence="24" id="KW-1185">Reference proteome</keyword>
<dbReference type="EMBL" id="KQ460366">
    <property type="protein sequence ID" value="KPJ15601.1"/>
    <property type="molecule type" value="Genomic_DNA"/>
</dbReference>
<evidence type="ECO:0000256" key="8">
    <source>
        <dbReference type="ARBA" id="ARBA00045705"/>
    </source>
</evidence>
<comment type="catalytic activity">
    <reaction evidence="20">
        <text>(15S)-hydroxy-(5Z,8Z,11Z,13E)-eicosatetraenoate + NAD(+) = 15-oxo-(5Z,8Z,11Z,13E)-eicosatetraenoate + NADH + H(+)</text>
        <dbReference type="Rhea" id="RHEA:23260"/>
        <dbReference type="ChEBI" id="CHEBI:15378"/>
        <dbReference type="ChEBI" id="CHEBI:57409"/>
        <dbReference type="ChEBI" id="CHEBI:57410"/>
        <dbReference type="ChEBI" id="CHEBI:57540"/>
        <dbReference type="ChEBI" id="CHEBI:57945"/>
        <dbReference type="EC" id="1.1.1.232"/>
    </reaction>
    <physiologicalReaction direction="left-to-right" evidence="20">
        <dbReference type="Rhea" id="RHEA:23261"/>
    </physiologicalReaction>
</comment>
<dbReference type="Gene3D" id="3.40.50.720">
    <property type="entry name" value="NAD(P)-binding Rossmann-like Domain"/>
    <property type="match status" value="2"/>
</dbReference>
<dbReference type="PRINTS" id="PR00081">
    <property type="entry name" value="GDHRDH"/>
</dbReference>
<comment type="catalytic activity">
    <reaction evidence="16">
        <text>lipoxin A4 + NAD(+) = 15-oxo-(5S,6R)-dihydroxy-(7E,9E,11Z,13E)-eicosatetraenoate + NADH + H(+)</text>
        <dbReference type="Rhea" id="RHEA:41572"/>
        <dbReference type="ChEBI" id="CHEBI:15378"/>
        <dbReference type="ChEBI" id="CHEBI:57540"/>
        <dbReference type="ChEBI" id="CHEBI:57945"/>
        <dbReference type="ChEBI" id="CHEBI:67026"/>
        <dbReference type="ChEBI" id="CHEBI:78311"/>
    </reaction>
    <physiologicalReaction direction="left-to-right" evidence="16">
        <dbReference type="Rhea" id="RHEA:41573"/>
    </physiologicalReaction>
</comment>
<dbReference type="Proteomes" id="UP000053240">
    <property type="component" value="Unassembled WGS sequence"/>
</dbReference>
<keyword evidence="2" id="KW-0560">Oxidoreductase</keyword>
<evidence type="ECO:0000256" key="1">
    <source>
        <dbReference type="ARBA" id="ARBA00006484"/>
    </source>
</evidence>
<comment type="function">
    <text evidence="8">Catalyzes the NAD-dependent dehydrogenation (oxidation) of a broad array of hydroxylated polyunsaturated fatty acids (mainly eicosanoids and docosanoids, including prostaglandins, lipoxins and resolvins), yielding their corresponding keto (oxo) metabolites. Decreases the levels of the pro-proliferative prostaglandins such as prostaglandin E2 (whose activity is increased in cancer because of an increase in the expression of cyclooxygenase 2) and generates oxo-fatty acid products that can profoundly influence cell function by abrogating pro-inflammatory cytokine expression. Converts resolvins E1, D1 and D2 to their oxo products, which represents a mode of resolvin inactivation. Resolvin E1 plays important roles during the resolution phase of acute inflammation, while resolvins D1 and D2 have a unique role in obesity-induced adipose inflammation.</text>
</comment>
<dbReference type="GO" id="GO:0047034">
    <property type="term" value="F:15-hydroxyicosatetraenoate dehydrogenase activity"/>
    <property type="evidence" value="ECO:0007669"/>
    <property type="project" value="UniProtKB-EC"/>
</dbReference>
<comment type="similarity">
    <text evidence="1 22">Belongs to the short-chain dehydrogenases/reductases (SDR) family.</text>
</comment>
<accession>A0A0N0PD56</accession>
<dbReference type="InParanoid" id="A0A0N0PD56"/>
<dbReference type="PANTHER" id="PTHR44229">
    <property type="entry name" value="15-HYDROXYPROSTAGLANDIN DEHYDROGENASE [NAD(+)]"/>
    <property type="match status" value="1"/>
</dbReference>
<dbReference type="InterPro" id="IPR036291">
    <property type="entry name" value="NAD(P)-bd_dom_sf"/>
</dbReference>
<comment type="catalytic activity">
    <reaction evidence="14">
        <text>resolvin D1 + NAD(+) = 17-oxoresolvin D1 + NADH + H(+)</text>
        <dbReference type="Rhea" id="RHEA:50128"/>
        <dbReference type="ChEBI" id="CHEBI:15378"/>
        <dbReference type="ChEBI" id="CHEBI:57540"/>
        <dbReference type="ChEBI" id="CHEBI:57945"/>
        <dbReference type="ChEBI" id="CHEBI:132079"/>
        <dbReference type="ChEBI" id="CHEBI:132081"/>
    </reaction>
    <physiologicalReaction direction="left-to-right" evidence="14">
        <dbReference type="Rhea" id="RHEA:50129"/>
    </physiologicalReaction>
</comment>
<evidence type="ECO:0000256" key="21">
    <source>
        <dbReference type="ARBA" id="ARBA00049188"/>
    </source>
</evidence>
<dbReference type="STRING" id="76193.A0A0N0PD56"/>
<evidence type="ECO:0000313" key="23">
    <source>
        <dbReference type="EMBL" id="KPJ15601.1"/>
    </source>
</evidence>
<comment type="catalytic activity">
    <reaction evidence="17">
        <text>prostaglandin A1 + NAD(+) = 15-oxo-prostaglandin A1 + NADH + H(+)</text>
        <dbReference type="Rhea" id="RHEA:41263"/>
        <dbReference type="ChEBI" id="CHEBI:15378"/>
        <dbReference type="ChEBI" id="CHEBI:57398"/>
        <dbReference type="ChEBI" id="CHEBI:57540"/>
        <dbReference type="ChEBI" id="CHEBI:57945"/>
        <dbReference type="ChEBI" id="CHEBI:85072"/>
    </reaction>
    <physiologicalReaction direction="left-to-right" evidence="17">
        <dbReference type="Rhea" id="RHEA:41264"/>
    </physiologicalReaction>
</comment>
<evidence type="ECO:0000256" key="11">
    <source>
        <dbReference type="ARBA" id="ARBA00048008"/>
    </source>
</evidence>
<dbReference type="Pfam" id="PF00106">
    <property type="entry name" value="adh_short"/>
    <property type="match status" value="1"/>
</dbReference>
<reference evidence="23 24" key="1">
    <citation type="journal article" date="2015" name="Nat. Commun.">
        <title>Outbred genome sequencing and CRISPR/Cas9 gene editing in butterflies.</title>
        <authorList>
            <person name="Li X."/>
            <person name="Fan D."/>
            <person name="Zhang W."/>
            <person name="Liu G."/>
            <person name="Zhang L."/>
            <person name="Zhao L."/>
            <person name="Fang X."/>
            <person name="Chen L."/>
            <person name="Dong Y."/>
            <person name="Chen Y."/>
            <person name="Ding Y."/>
            <person name="Zhao R."/>
            <person name="Feng M."/>
            <person name="Zhu Y."/>
            <person name="Feng Y."/>
            <person name="Jiang X."/>
            <person name="Zhu D."/>
            <person name="Xiang H."/>
            <person name="Feng X."/>
            <person name="Li S."/>
            <person name="Wang J."/>
            <person name="Zhang G."/>
            <person name="Kronforst M.R."/>
            <person name="Wang W."/>
        </authorList>
    </citation>
    <scope>NUCLEOTIDE SEQUENCE [LARGE SCALE GENOMIC DNA]</scope>
    <source>
        <strain evidence="23">Ya'a_city_454_Pm</strain>
        <tissue evidence="23">Whole body</tissue>
    </source>
</reference>
<evidence type="ECO:0000256" key="17">
    <source>
        <dbReference type="ARBA" id="ARBA00048611"/>
    </source>
</evidence>
<dbReference type="EC" id="1.1.1.141" evidence="3"/>
<evidence type="ECO:0000256" key="20">
    <source>
        <dbReference type="ARBA" id="ARBA00049151"/>
    </source>
</evidence>
<organism evidence="23 24">
    <name type="scientific">Papilio machaon</name>
    <name type="common">Old World swallowtail butterfly</name>
    <dbReference type="NCBI Taxonomy" id="76193"/>
    <lineage>
        <taxon>Eukaryota</taxon>
        <taxon>Metazoa</taxon>
        <taxon>Ecdysozoa</taxon>
        <taxon>Arthropoda</taxon>
        <taxon>Hexapoda</taxon>
        <taxon>Insecta</taxon>
        <taxon>Pterygota</taxon>
        <taxon>Neoptera</taxon>
        <taxon>Endopterygota</taxon>
        <taxon>Lepidoptera</taxon>
        <taxon>Glossata</taxon>
        <taxon>Ditrysia</taxon>
        <taxon>Papilionoidea</taxon>
        <taxon>Papilionidae</taxon>
        <taxon>Papilioninae</taxon>
        <taxon>Papilio</taxon>
    </lineage>
</organism>
<evidence type="ECO:0000256" key="18">
    <source>
        <dbReference type="ARBA" id="ARBA00048739"/>
    </source>
</evidence>
<evidence type="ECO:0000256" key="19">
    <source>
        <dbReference type="ARBA" id="ARBA00048921"/>
    </source>
</evidence>
<evidence type="ECO:0000256" key="14">
    <source>
        <dbReference type="ARBA" id="ARBA00048170"/>
    </source>
</evidence>
<evidence type="ECO:0000256" key="16">
    <source>
        <dbReference type="ARBA" id="ARBA00048535"/>
    </source>
</evidence>
<dbReference type="PRINTS" id="PR00080">
    <property type="entry name" value="SDRFAMILY"/>
</dbReference>
<dbReference type="PROSITE" id="PS00061">
    <property type="entry name" value="ADH_SHORT"/>
    <property type="match status" value="1"/>
</dbReference>
<dbReference type="InterPro" id="IPR002347">
    <property type="entry name" value="SDR_fam"/>
</dbReference>
<comment type="catalytic activity">
    <reaction evidence="21">
        <text>resolvin E1 + NAD(+) = 18-oxo-resolvin E1 + NADH + H(+)</text>
        <dbReference type="Rhea" id="RHEA:49244"/>
        <dbReference type="ChEBI" id="CHEBI:15378"/>
        <dbReference type="ChEBI" id="CHEBI:57540"/>
        <dbReference type="ChEBI" id="CHEBI:57945"/>
        <dbReference type="ChEBI" id="CHEBI:91000"/>
        <dbReference type="ChEBI" id="CHEBI:91001"/>
    </reaction>
    <physiologicalReaction direction="left-to-right" evidence="21">
        <dbReference type="Rhea" id="RHEA:49245"/>
    </physiologicalReaction>
</comment>
<evidence type="ECO:0000256" key="13">
    <source>
        <dbReference type="ARBA" id="ARBA00048144"/>
    </source>
</evidence>
<comment type="catalytic activity">
    <reaction evidence="18">
        <text>prostaglandin E2 + NAD(+) = 15-oxoprostaglandin E2 + NADH + H(+)</text>
        <dbReference type="Rhea" id="RHEA:11876"/>
        <dbReference type="ChEBI" id="CHEBI:15378"/>
        <dbReference type="ChEBI" id="CHEBI:57400"/>
        <dbReference type="ChEBI" id="CHEBI:57540"/>
        <dbReference type="ChEBI" id="CHEBI:57945"/>
        <dbReference type="ChEBI" id="CHEBI:606564"/>
        <dbReference type="EC" id="1.1.1.141"/>
    </reaction>
    <physiologicalReaction direction="left-to-right" evidence="18">
        <dbReference type="Rhea" id="RHEA:11877"/>
    </physiologicalReaction>
</comment>
<protein>
    <recommendedName>
        <fullName evidence="5">15-hydroxyprostaglandin dehydrogenase [NAD(+)]</fullName>
        <ecNumber evidence="3">1.1.1.141</ecNumber>
        <ecNumber evidence="4">1.1.1.232</ecNumber>
    </recommendedName>
    <alternativeName>
        <fullName evidence="7">Eicosanoid/docosanoid dehydrogenase [NAD(+)]</fullName>
    </alternativeName>
    <alternativeName>
        <fullName evidence="6">Prostaglandin dehydrogenase 1</fullName>
    </alternativeName>
</protein>
<evidence type="ECO:0000256" key="9">
    <source>
        <dbReference type="ARBA" id="ARBA00047325"/>
    </source>
</evidence>
<comment type="catalytic activity">
    <reaction evidence="13">
        <text>(11R)-hydroxy-(5Z,8Z,12E,14Z)-eicosatetraenoate + NAD(+) = 11-oxo-(5Z,8Z,12E,14Z)-eicosatetraenoate + NADH + H(+)</text>
        <dbReference type="Rhea" id="RHEA:48640"/>
        <dbReference type="ChEBI" id="CHEBI:15378"/>
        <dbReference type="ChEBI" id="CHEBI:57540"/>
        <dbReference type="ChEBI" id="CHEBI:57945"/>
        <dbReference type="ChEBI" id="CHEBI:78836"/>
        <dbReference type="ChEBI" id="CHEBI:90697"/>
    </reaction>
    <physiologicalReaction direction="left-to-right" evidence="13">
        <dbReference type="Rhea" id="RHEA:48641"/>
    </physiologicalReaction>
</comment>
<dbReference type="GO" id="GO:0016404">
    <property type="term" value="F:15-hydroxyprostaglandin dehydrogenase (NAD+) activity"/>
    <property type="evidence" value="ECO:0007669"/>
    <property type="project" value="UniProtKB-EC"/>
</dbReference>
<dbReference type="AlphaFoldDB" id="A0A0N0PD56"/>
<evidence type="ECO:0000256" key="4">
    <source>
        <dbReference type="ARBA" id="ARBA00039060"/>
    </source>
</evidence>
<evidence type="ECO:0000256" key="7">
    <source>
        <dbReference type="ARBA" id="ARBA00042026"/>
    </source>
</evidence>
<sequence length="335" mass="36663">MAAKWEPKNKNILITGAASGLGAAYAEALLKEGAQNIAVLDIDVKTGENFVSKLNETYNNKAIFIKCDVSKEEDIKNSFNIVLNTFKRIDLLINNAGKNIAVLDIDVKTGENFVSKLNETYNNKAIFIKCDVSKEEDIKNSFNNVLNKFKRIDLLINNAGIMSDTDSMWRLACDVNWQGLVSFTMKAVKHMRKDEGGEGGTIVNISSTAGICKLNFLPIYCGSKGAVLHFSQSLASAPFYDNTGIRVLTLCPGPTATKLMEGLDNRIVETTDMNQLQSLNGIPVQSVESAVAAMMKLLKDGDSGSIWLSANDKPVVELTPQINKYLAELEKLTLP</sequence>
<evidence type="ECO:0000256" key="10">
    <source>
        <dbReference type="ARBA" id="ARBA00047672"/>
    </source>
</evidence>
<dbReference type="SUPFAM" id="SSF51735">
    <property type="entry name" value="NAD(P)-binding Rossmann-fold domains"/>
    <property type="match status" value="2"/>
</dbReference>
<dbReference type="InterPro" id="IPR020904">
    <property type="entry name" value="Sc_DH/Rdtase_CS"/>
</dbReference>
<evidence type="ECO:0000256" key="6">
    <source>
        <dbReference type="ARBA" id="ARBA00041812"/>
    </source>
</evidence>
<dbReference type="FunCoup" id="A0A0N0PD56">
    <property type="interactions" value="107"/>
</dbReference>
<dbReference type="PANTHER" id="PTHR44229:SF4">
    <property type="entry name" value="15-HYDROXYPROSTAGLANDIN DEHYDROGENASE [NAD(+)]"/>
    <property type="match status" value="1"/>
</dbReference>
<proteinExistence type="inferred from homology"/>
<comment type="catalytic activity">
    <reaction evidence="12">
        <text>15-oxo-(5S,6R)-dihydroxy-(7E,9E,11Z)-eicosatrienoate + NADH + H(+) = (5S,6R,15S)-trihydroxy-(7E,9E,11Z)-eicosatrienoate + NAD(+)</text>
        <dbReference type="Rhea" id="RHEA:41596"/>
        <dbReference type="ChEBI" id="CHEBI:15378"/>
        <dbReference type="ChEBI" id="CHEBI:57540"/>
        <dbReference type="ChEBI" id="CHEBI:57945"/>
        <dbReference type="ChEBI" id="CHEBI:78325"/>
        <dbReference type="ChEBI" id="CHEBI:78329"/>
    </reaction>
    <physiologicalReaction direction="left-to-right" evidence="12">
        <dbReference type="Rhea" id="RHEA:41597"/>
    </physiologicalReaction>
</comment>
<comment type="catalytic activity">
    <reaction evidence="11">
        <text>14-hydroxy-(4Z,7Z,10Z,12E,16Z,19Z)-docosahexaenoate + NAD(+) = 14-oxo-(4Z,7Z,10Z,12E,16Z,19Z)-docosahexaenoate + NADH + H(+)</text>
        <dbReference type="Rhea" id="RHEA:48952"/>
        <dbReference type="ChEBI" id="CHEBI:15378"/>
        <dbReference type="ChEBI" id="CHEBI:57540"/>
        <dbReference type="ChEBI" id="CHEBI:57945"/>
        <dbReference type="ChEBI" id="CHEBI:90866"/>
        <dbReference type="ChEBI" id="CHEBI:90867"/>
    </reaction>
    <physiologicalReaction direction="left-to-right" evidence="11">
        <dbReference type="Rhea" id="RHEA:48953"/>
    </physiologicalReaction>
</comment>
<name>A0A0N0PD56_PAPMA</name>
<comment type="catalytic activity">
    <reaction evidence="9">
        <text>prostaglandin E1 + NAD(+) = 15-oxoprostaglandin E1 + NADH + H(+)</text>
        <dbReference type="Rhea" id="RHEA:16477"/>
        <dbReference type="ChEBI" id="CHEBI:15378"/>
        <dbReference type="ChEBI" id="CHEBI:57397"/>
        <dbReference type="ChEBI" id="CHEBI:57401"/>
        <dbReference type="ChEBI" id="CHEBI:57540"/>
        <dbReference type="ChEBI" id="CHEBI:57945"/>
    </reaction>
    <physiologicalReaction direction="left-to-right" evidence="9">
        <dbReference type="Rhea" id="RHEA:16478"/>
    </physiologicalReaction>
</comment>
<dbReference type="GO" id="GO:0005737">
    <property type="term" value="C:cytoplasm"/>
    <property type="evidence" value="ECO:0007669"/>
    <property type="project" value="TreeGrafter"/>
</dbReference>
<comment type="catalytic activity">
    <reaction evidence="19">
        <text>resolvin D2 + NAD(+) = 16-oxoresolvin D2 + NADH + H(+)</text>
        <dbReference type="Rhea" id="RHEA:53588"/>
        <dbReference type="ChEBI" id="CHEBI:15378"/>
        <dbReference type="ChEBI" id="CHEBI:57540"/>
        <dbReference type="ChEBI" id="CHEBI:57945"/>
        <dbReference type="ChEBI" id="CHEBI:133367"/>
        <dbReference type="ChEBI" id="CHEBI:137498"/>
    </reaction>
    <physiologicalReaction direction="left-to-right" evidence="19">
        <dbReference type="Rhea" id="RHEA:53589"/>
    </physiologicalReaction>
</comment>